<dbReference type="RefSeq" id="WP_207329553.1">
    <property type="nucleotide sequence ID" value="NZ_JAFMYW010000003.1"/>
</dbReference>
<evidence type="ECO:0000256" key="1">
    <source>
        <dbReference type="SAM" id="SignalP"/>
    </source>
</evidence>
<sequence>MQCLITLFFILVGLLPRYAEAQDGIKTQTYPKALQLKSQQFSVRASNSSAPYSLTAVVGDTVDLGNDGYPGAYAIVSTGQDSVRINYTNLPYGQRIYIPLITPAGKATYRLRFNGVPGQFTDEYVRQHTDKEEFEIPEVYELANILWVLSAHGEKNTTLPKSGPYYEQVVAHFKPFINHPVFALINQIAGNYSNYYDFRENSYAYHFEGNKLIWTGPHYYVMGNDNVTFNSLFRQLALKIEDFAKQSGYRAFYKSHQPYYQQLMNQQKKLMPVRTMWTWLEARFPQRFSCYRVVFSPLIGGSHSTQQYGRFLDGKWYKEAIMFVNGPSDYLNQAGLTDQQRQGVASGIVFTEIDHNYVNPTTSRFRSRVDSIFSKRAVWTKSGGDTESYGTPQSVFNEYMTHALFCLYVSDQYDPQTAAYVIDRREKLMVDRRNYIRFREFTQKLTELYAVRKPDQPIAALYPALLDWAKSIQ</sequence>
<reference evidence="2 3" key="1">
    <citation type="submission" date="2021-03" db="EMBL/GenBank/DDBJ databases">
        <title>Fibrella sp. HMF5405 genome sequencing and assembly.</title>
        <authorList>
            <person name="Kang H."/>
            <person name="Kim H."/>
            <person name="Bae S."/>
            <person name="Joh K."/>
        </authorList>
    </citation>
    <scope>NUCLEOTIDE SEQUENCE [LARGE SCALE GENOMIC DNA]</scope>
    <source>
        <strain evidence="2 3">HMF5405</strain>
    </source>
</reference>
<name>A0ABS3JJI2_9BACT</name>
<feature type="chain" id="PRO_5047172172" evidence="1">
    <location>
        <begin position="22"/>
        <end position="473"/>
    </location>
</feature>
<evidence type="ECO:0000313" key="2">
    <source>
        <dbReference type="EMBL" id="MBO0949603.1"/>
    </source>
</evidence>
<dbReference type="EMBL" id="JAFMYW010000003">
    <property type="protein sequence ID" value="MBO0949603.1"/>
    <property type="molecule type" value="Genomic_DNA"/>
</dbReference>
<keyword evidence="3" id="KW-1185">Reference proteome</keyword>
<accession>A0ABS3JJI2</accession>
<feature type="signal peptide" evidence="1">
    <location>
        <begin position="1"/>
        <end position="21"/>
    </location>
</feature>
<comment type="caution">
    <text evidence="2">The sequence shown here is derived from an EMBL/GenBank/DDBJ whole genome shotgun (WGS) entry which is preliminary data.</text>
</comment>
<organism evidence="2 3">
    <name type="scientific">Fibrella forsythiae</name>
    <dbReference type="NCBI Taxonomy" id="2817061"/>
    <lineage>
        <taxon>Bacteria</taxon>
        <taxon>Pseudomonadati</taxon>
        <taxon>Bacteroidota</taxon>
        <taxon>Cytophagia</taxon>
        <taxon>Cytophagales</taxon>
        <taxon>Spirosomataceae</taxon>
        <taxon>Fibrella</taxon>
    </lineage>
</organism>
<evidence type="ECO:0000313" key="3">
    <source>
        <dbReference type="Proteomes" id="UP000664628"/>
    </source>
</evidence>
<proteinExistence type="predicted"/>
<dbReference type="Proteomes" id="UP000664628">
    <property type="component" value="Unassembled WGS sequence"/>
</dbReference>
<gene>
    <name evidence="2" type="ORF">J2I46_13485</name>
</gene>
<protein>
    <submittedName>
        <fullName evidence="2">DUF4932 domain-containing protein</fullName>
    </submittedName>
</protein>
<keyword evidence="1" id="KW-0732">Signal</keyword>